<dbReference type="Pfam" id="PF00486">
    <property type="entry name" value="Trans_reg_C"/>
    <property type="match status" value="1"/>
</dbReference>
<evidence type="ECO:0000256" key="6">
    <source>
        <dbReference type="PROSITE-ProRule" id="PRU00169"/>
    </source>
</evidence>
<keyword evidence="3" id="KW-0805">Transcription regulation</keyword>
<feature type="domain" description="OmpR/PhoB-type" evidence="9">
    <location>
        <begin position="131"/>
        <end position="223"/>
    </location>
</feature>
<proteinExistence type="predicted"/>
<dbReference type="GO" id="GO:0032993">
    <property type="term" value="C:protein-DNA complex"/>
    <property type="evidence" value="ECO:0007669"/>
    <property type="project" value="TreeGrafter"/>
</dbReference>
<evidence type="ECO:0000256" key="1">
    <source>
        <dbReference type="ARBA" id="ARBA00022553"/>
    </source>
</evidence>
<dbReference type="GO" id="GO:0000976">
    <property type="term" value="F:transcription cis-regulatory region binding"/>
    <property type="evidence" value="ECO:0007669"/>
    <property type="project" value="TreeGrafter"/>
</dbReference>
<evidence type="ECO:0000256" key="2">
    <source>
        <dbReference type="ARBA" id="ARBA00023012"/>
    </source>
</evidence>
<evidence type="ECO:0000256" key="3">
    <source>
        <dbReference type="ARBA" id="ARBA00023015"/>
    </source>
</evidence>
<dbReference type="InterPro" id="IPR036388">
    <property type="entry name" value="WH-like_DNA-bd_sf"/>
</dbReference>
<dbReference type="InterPro" id="IPR039420">
    <property type="entry name" value="WalR-like"/>
</dbReference>
<dbReference type="Gene3D" id="1.10.10.10">
    <property type="entry name" value="Winged helix-like DNA-binding domain superfamily/Winged helix DNA-binding domain"/>
    <property type="match status" value="1"/>
</dbReference>
<feature type="modified residue" description="4-aspartylphosphate" evidence="6">
    <location>
        <position position="59"/>
    </location>
</feature>
<keyword evidence="4 7" id="KW-0238">DNA-binding</keyword>
<feature type="domain" description="Response regulatory" evidence="8">
    <location>
        <begin position="10"/>
        <end position="124"/>
    </location>
</feature>
<evidence type="ECO:0000259" key="9">
    <source>
        <dbReference type="PROSITE" id="PS51755"/>
    </source>
</evidence>
<dbReference type="KEGG" id="paco:AACT_1503"/>
<evidence type="ECO:0000259" key="8">
    <source>
        <dbReference type="PROSITE" id="PS50110"/>
    </source>
</evidence>
<dbReference type="InterPro" id="IPR001789">
    <property type="entry name" value="Sig_transdc_resp-reg_receiver"/>
</dbReference>
<evidence type="ECO:0000256" key="5">
    <source>
        <dbReference type="ARBA" id="ARBA00023163"/>
    </source>
</evidence>
<gene>
    <name evidence="10" type="ORF">AACT_1503</name>
</gene>
<dbReference type="RefSeq" id="WP_172126234.1">
    <property type="nucleotide sequence ID" value="NZ_CP042652.1"/>
</dbReference>
<reference evidence="10 11" key="1">
    <citation type="submission" date="2019-08" db="EMBL/GenBank/DDBJ databases">
        <title>Complete genome sequence of Arcobacter acticola.</title>
        <authorList>
            <person name="Miller W."/>
        </authorList>
    </citation>
    <scope>NUCLEOTIDE SEQUENCE [LARGE SCALE GENOMIC DNA]</scope>
    <source>
        <strain evidence="10 11">KCTC 52212</strain>
    </source>
</reference>
<keyword evidence="2" id="KW-0902">Two-component regulatory system</keyword>
<keyword evidence="1 6" id="KW-0597">Phosphoprotein</keyword>
<keyword evidence="11" id="KW-1185">Reference proteome</keyword>
<dbReference type="PANTHER" id="PTHR48111">
    <property type="entry name" value="REGULATOR OF RPOS"/>
    <property type="match status" value="1"/>
</dbReference>
<dbReference type="AlphaFoldDB" id="A0A6M8EVY9"/>
<evidence type="ECO:0000313" key="10">
    <source>
        <dbReference type="EMBL" id="QKE28667.1"/>
    </source>
</evidence>
<dbReference type="InterPro" id="IPR001867">
    <property type="entry name" value="OmpR/PhoB-type_DNA-bd"/>
</dbReference>
<dbReference type="Proteomes" id="UP000503483">
    <property type="component" value="Chromosome"/>
</dbReference>
<dbReference type="GO" id="GO:0000156">
    <property type="term" value="F:phosphorelay response regulator activity"/>
    <property type="evidence" value="ECO:0007669"/>
    <property type="project" value="TreeGrafter"/>
</dbReference>
<dbReference type="PROSITE" id="PS50110">
    <property type="entry name" value="RESPONSE_REGULATORY"/>
    <property type="match status" value="1"/>
</dbReference>
<evidence type="ECO:0000313" key="11">
    <source>
        <dbReference type="Proteomes" id="UP000503483"/>
    </source>
</evidence>
<dbReference type="SMART" id="SM00448">
    <property type="entry name" value="REC"/>
    <property type="match status" value="1"/>
</dbReference>
<dbReference type="GO" id="GO:0006355">
    <property type="term" value="P:regulation of DNA-templated transcription"/>
    <property type="evidence" value="ECO:0007669"/>
    <property type="project" value="InterPro"/>
</dbReference>
<evidence type="ECO:0000256" key="7">
    <source>
        <dbReference type="PROSITE-ProRule" id="PRU01091"/>
    </source>
</evidence>
<dbReference type="PROSITE" id="PS51755">
    <property type="entry name" value="OMPR_PHOB"/>
    <property type="match status" value="1"/>
</dbReference>
<dbReference type="Gene3D" id="3.40.50.2300">
    <property type="match status" value="1"/>
</dbReference>
<dbReference type="SMART" id="SM00862">
    <property type="entry name" value="Trans_reg_C"/>
    <property type="match status" value="1"/>
</dbReference>
<dbReference type="Pfam" id="PF00072">
    <property type="entry name" value="Response_reg"/>
    <property type="match status" value="1"/>
</dbReference>
<dbReference type="InterPro" id="IPR011006">
    <property type="entry name" value="CheY-like_superfamily"/>
</dbReference>
<feature type="DNA-binding region" description="OmpR/PhoB-type" evidence="7">
    <location>
        <begin position="131"/>
        <end position="223"/>
    </location>
</feature>
<dbReference type="GO" id="GO:0005829">
    <property type="term" value="C:cytosol"/>
    <property type="evidence" value="ECO:0007669"/>
    <property type="project" value="TreeGrafter"/>
</dbReference>
<evidence type="ECO:0000256" key="4">
    <source>
        <dbReference type="ARBA" id="ARBA00023125"/>
    </source>
</evidence>
<dbReference type="PANTHER" id="PTHR48111:SF1">
    <property type="entry name" value="TWO-COMPONENT RESPONSE REGULATOR ORR33"/>
    <property type="match status" value="1"/>
</dbReference>
<dbReference type="SUPFAM" id="SSF52172">
    <property type="entry name" value="CheY-like"/>
    <property type="match status" value="1"/>
</dbReference>
<name>A0A6M8EVY9_9BACT</name>
<keyword evidence="5" id="KW-0804">Transcription</keyword>
<protein>
    <submittedName>
        <fullName evidence="10">Two-component system response regulator</fullName>
    </submittedName>
</protein>
<organism evidence="10 11">
    <name type="scientific">Arcobacter acticola</name>
    <dbReference type="NCBI Taxonomy" id="1849015"/>
    <lineage>
        <taxon>Bacteria</taxon>
        <taxon>Pseudomonadati</taxon>
        <taxon>Campylobacterota</taxon>
        <taxon>Epsilonproteobacteria</taxon>
        <taxon>Campylobacterales</taxon>
        <taxon>Arcobacteraceae</taxon>
        <taxon>Arcobacter</taxon>
    </lineage>
</organism>
<dbReference type="CDD" id="cd17536">
    <property type="entry name" value="REC_YesN-like"/>
    <property type="match status" value="1"/>
</dbReference>
<dbReference type="EMBL" id="CP042652">
    <property type="protein sequence ID" value="QKE28667.1"/>
    <property type="molecule type" value="Genomic_DNA"/>
</dbReference>
<sequence length="226" mass="26225">MNYELLKTLKILIVEDEKRIAQLLKDAISDCFFSVVIAKDGIEGLKKFKTFKPDIIITDIMMPLCDGLDMTIKIKELDSFIPIIILSAHSDKEKLLKAIDVGISKYFIKPFDPEEVIEHINKIAPSLHKQKQVLLKEDFIFDNNTMSLYKDNSLITLTKREKEFLFLLIKNKNTIVSNQYIKEVLWDEEVNDERLRTFIKRLRLKTSKSIVENISAQGYLISILNS</sequence>
<accession>A0A6M8EVY9</accession>